<feature type="compositionally biased region" description="Pro residues" evidence="1">
    <location>
        <begin position="35"/>
        <end position="54"/>
    </location>
</feature>
<accession>A0ABV7G7W2</accession>
<feature type="region of interest" description="Disordered" evidence="1">
    <location>
        <begin position="28"/>
        <end position="70"/>
    </location>
</feature>
<feature type="compositionally biased region" description="Basic and acidic residues" evidence="1">
    <location>
        <begin position="151"/>
        <end position="167"/>
    </location>
</feature>
<feature type="region of interest" description="Disordered" evidence="1">
    <location>
        <begin position="151"/>
        <end position="208"/>
    </location>
</feature>
<organism evidence="3 4">
    <name type="scientific">Teichococcus globiformis</name>
    <dbReference type="NCBI Taxonomy" id="2307229"/>
    <lineage>
        <taxon>Bacteria</taxon>
        <taxon>Pseudomonadati</taxon>
        <taxon>Pseudomonadota</taxon>
        <taxon>Alphaproteobacteria</taxon>
        <taxon>Acetobacterales</taxon>
        <taxon>Roseomonadaceae</taxon>
        <taxon>Roseomonas</taxon>
    </lineage>
</organism>
<dbReference type="EMBL" id="JBHRTN010000018">
    <property type="protein sequence ID" value="MFC3126297.1"/>
    <property type="molecule type" value="Genomic_DNA"/>
</dbReference>
<sequence>MPLPSHFAALCLAALLLHPAALHAAEAGRRGSSLPPDPASSAPAPPDLQRPPQPAGSLPQPGVTLPRSMEALPGGGWRLSGALARGEIDAAAETALSEIARWLARSTTGRVTLSAQVAGPEDDLSTARRDSLAHGLAIRRQLEAAGLDGTRIDTRPLGRTAEARDGIDLLPPVGKPASTTGESAQPLPGGTARGEDQPRRPPGATRQP</sequence>
<dbReference type="RefSeq" id="WP_379597537.1">
    <property type="nucleotide sequence ID" value="NZ_JBHRTN010000018.1"/>
</dbReference>
<comment type="caution">
    <text evidence="3">The sequence shown here is derived from an EMBL/GenBank/DDBJ whole genome shotgun (WGS) entry which is preliminary data.</text>
</comment>
<proteinExistence type="predicted"/>
<evidence type="ECO:0000313" key="4">
    <source>
        <dbReference type="Proteomes" id="UP001595593"/>
    </source>
</evidence>
<evidence type="ECO:0000256" key="1">
    <source>
        <dbReference type="SAM" id="MobiDB-lite"/>
    </source>
</evidence>
<keyword evidence="4" id="KW-1185">Reference proteome</keyword>
<evidence type="ECO:0000313" key="3">
    <source>
        <dbReference type="EMBL" id="MFC3126297.1"/>
    </source>
</evidence>
<keyword evidence="2" id="KW-0732">Signal</keyword>
<dbReference type="Proteomes" id="UP001595593">
    <property type="component" value="Unassembled WGS sequence"/>
</dbReference>
<protein>
    <recommendedName>
        <fullName evidence="5">OmpA-like domain-containing protein</fullName>
    </recommendedName>
</protein>
<name>A0ABV7G7W2_9PROT</name>
<feature type="chain" id="PRO_5047184660" description="OmpA-like domain-containing protein" evidence="2">
    <location>
        <begin position="25"/>
        <end position="208"/>
    </location>
</feature>
<reference evidence="4" key="1">
    <citation type="journal article" date="2019" name="Int. J. Syst. Evol. Microbiol.">
        <title>The Global Catalogue of Microorganisms (GCM) 10K type strain sequencing project: providing services to taxonomists for standard genome sequencing and annotation.</title>
        <authorList>
            <consortium name="The Broad Institute Genomics Platform"/>
            <consortium name="The Broad Institute Genome Sequencing Center for Infectious Disease"/>
            <person name="Wu L."/>
            <person name="Ma J."/>
        </authorList>
    </citation>
    <scope>NUCLEOTIDE SEQUENCE [LARGE SCALE GENOMIC DNA]</scope>
    <source>
        <strain evidence="4">KCTC 52094</strain>
    </source>
</reference>
<feature type="signal peptide" evidence="2">
    <location>
        <begin position="1"/>
        <end position="24"/>
    </location>
</feature>
<gene>
    <name evidence="3" type="ORF">ACFOD4_14610</name>
</gene>
<evidence type="ECO:0008006" key="5">
    <source>
        <dbReference type="Google" id="ProtNLM"/>
    </source>
</evidence>
<evidence type="ECO:0000256" key="2">
    <source>
        <dbReference type="SAM" id="SignalP"/>
    </source>
</evidence>